<feature type="transmembrane region" description="Helical" evidence="2">
    <location>
        <begin position="122"/>
        <end position="144"/>
    </location>
</feature>
<proteinExistence type="predicted"/>
<dbReference type="RefSeq" id="WP_090397544.1">
    <property type="nucleotide sequence ID" value="NZ_FNEN01000005.1"/>
</dbReference>
<keyword evidence="2" id="KW-0472">Membrane</keyword>
<feature type="transmembrane region" description="Helical" evidence="2">
    <location>
        <begin position="684"/>
        <end position="708"/>
    </location>
</feature>
<evidence type="ECO:0000256" key="2">
    <source>
        <dbReference type="SAM" id="Phobius"/>
    </source>
</evidence>
<dbReference type="PANTHER" id="PTHR43849">
    <property type="entry name" value="BLL3936 PROTEIN"/>
    <property type="match status" value="1"/>
</dbReference>
<evidence type="ECO:0000313" key="5">
    <source>
        <dbReference type="Proteomes" id="UP000198853"/>
    </source>
</evidence>
<feature type="transmembrane region" description="Helical" evidence="2">
    <location>
        <begin position="68"/>
        <end position="85"/>
    </location>
</feature>
<feature type="transmembrane region" description="Helical" evidence="2">
    <location>
        <begin position="413"/>
        <end position="434"/>
    </location>
</feature>
<feature type="transmembrane region" description="Helical" evidence="2">
    <location>
        <begin position="97"/>
        <end position="116"/>
    </location>
</feature>
<dbReference type="EMBL" id="FNEN01000005">
    <property type="protein sequence ID" value="SDI71361.1"/>
    <property type="molecule type" value="Genomic_DNA"/>
</dbReference>
<feature type="transmembrane region" description="Helical" evidence="2">
    <location>
        <begin position="322"/>
        <end position="343"/>
    </location>
</feature>
<evidence type="ECO:0000313" key="4">
    <source>
        <dbReference type="EMBL" id="SDI71361.1"/>
    </source>
</evidence>
<dbReference type="PANTHER" id="PTHR43849:SF2">
    <property type="entry name" value="BLL3936 PROTEIN"/>
    <property type="match status" value="1"/>
</dbReference>
<evidence type="ECO:0000259" key="3">
    <source>
        <dbReference type="Pfam" id="PF06808"/>
    </source>
</evidence>
<reference evidence="4 5" key="1">
    <citation type="submission" date="2016-10" db="EMBL/GenBank/DDBJ databases">
        <authorList>
            <person name="de Groot N.N."/>
        </authorList>
    </citation>
    <scope>NUCLEOTIDE SEQUENCE [LARGE SCALE GENOMIC DNA]</scope>
    <source>
        <strain evidence="4 5">DSM 21771</strain>
    </source>
</reference>
<dbReference type="OrthoDB" id="9759894at2"/>
<keyword evidence="2" id="KW-0812">Transmembrane</keyword>
<feature type="transmembrane region" description="Helical" evidence="2">
    <location>
        <begin position="558"/>
        <end position="578"/>
    </location>
</feature>
<feature type="transmembrane region" description="Helical" evidence="2">
    <location>
        <begin position="36"/>
        <end position="56"/>
    </location>
</feature>
<feature type="domain" description="TRAP C4-dicarboxylate transport system permease DctM subunit" evidence="3">
    <location>
        <begin position="138"/>
        <end position="629"/>
    </location>
</feature>
<feature type="transmembrane region" description="Helical" evidence="2">
    <location>
        <begin position="440"/>
        <end position="457"/>
    </location>
</feature>
<feature type="compositionally biased region" description="Low complexity" evidence="1">
    <location>
        <begin position="16"/>
        <end position="26"/>
    </location>
</feature>
<feature type="transmembrane region" description="Helical" evidence="2">
    <location>
        <begin position="197"/>
        <end position="219"/>
    </location>
</feature>
<feature type="transmembrane region" description="Helical" evidence="2">
    <location>
        <begin position="486"/>
        <end position="505"/>
    </location>
</feature>
<sequence>MAETSKQHEENKETIEAPQESSEQAQEAEGSDRSVFGWKAILILIISIALSLYHLYTAGFGLIVSTNQHLFIHLLAGLILIFLIFPRKKGLGQKTIVWYDMVLAGLVLVVGSFVMLNQTHQTILQGNMETSHMIAGVIMILLLLESARRVVGKPLLIIALVFIAYYFLGDYLPPPFGHSRANFEQFIYEMMYTSTGILGTPLSVSANYVFIFILFGAILEATGAGKMFIDLALRAVGHFRGGPAKASVVGSGFMGSISGSSVANAVTTGTFTIPLMKKVGFRPQTSGGIEVASSSSGQLLPPVMGAAAFLMIEYTPYSYAQIMISAIVPAILTYIAIIWMVHIEAVKHNIHGLPKESLVSGRKSLLQQGYLIIPIIALVYFVMAGNTVFNAAFYAIVMLLTVAILAHRLRARFGAGLLIAGVLAAVSYGMHHFFGWHLEISIMIAIGTFICVFFVLFQNKFKINSAPVKFGVRELTISLEMASRKALTVIAACATAGILIGIINLTGLSGSLPTIIIGFAGDQLIIVLFFTLIACLIVGLGLPTTATYVILASMIAPALIEMGVPIMAAHLFVLYYGVLADDTPPVNLPAYAVSGIARADPIITGVQGFKYDAGALLLPFVFVMNTIILFLPENQGMFAWYEIIWAMFTALVGILAFVTVIQNYMFVKYRWFEWILALSSALVFIYPAFISDIIGLALFALLLSIHLLRKRSIDRRSGAGTEVTA</sequence>
<dbReference type="Proteomes" id="UP000198853">
    <property type="component" value="Unassembled WGS sequence"/>
</dbReference>
<feature type="compositionally biased region" description="Basic and acidic residues" evidence="1">
    <location>
        <begin position="1"/>
        <end position="15"/>
    </location>
</feature>
<feature type="region of interest" description="Disordered" evidence="1">
    <location>
        <begin position="1"/>
        <end position="26"/>
    </location>
</feature>
<keyword evidence="2" id="KW-1133">Transmembrane helix</keyword>
<organism evidence="4 5">
    <name type="scientific">Natribacillus halophilus</name>
    <dbReference type="NCBI Taxonomy" id="549003"/>
    <lineage>
        <taxon>Bacteria</taxon>
        <taxon>Bacillati</taxon>
        <taxon>Bacillota</taxon>
        <taxon>Bacilli</taxon>
        <taxon>Bacillales</taxon>
        <taxon>Bacillaceae</taxon>
        <taxon>Natribacillus</taxon>
    </lineage>
</organism>
<keyword evidence="5" id="KW-1185">Reference proteome</keyword>
<accession>A0A1G8MTP8</accession>
<feature type="transmembrane region" description="Helical" evidence="2">
    <location>
        <begin position="525"/>
        <end position="551"/>
    </location>
</feature>
<dbReference type="InterPro" id="IPR011853">
    <property type="entry name" value="TRAP_DctM-Dct_fused"/>
</dbReference>
<dbReference type="Pfam" id="PF06808">
    <property type="entry name" value="DctM"/>
    <property type="match status" value="1"/>
</dbReference>
<dbReference type="AlphaFoldDB" id="A0A1G8MTP8"/>
<evidence type="ECO:0000256" key="1">
    <source>
        <dbReference type="SAM" id="MobiDB-lite"/>
    </source>
</evidence>
<feature type="transmembrane region" description="Helical" evidence="2">
    <location>
        <begin position="643"/>
        <end position="664"/>
    </location>
</feature>
<feature type="transmembrane region" description="Helical" evidence="2">
    <location>
        <begin position="151"/>
        <end position="168"/>
    </location>
</feature>
<dbReference type="InterPro" id="IPR010656">
    <property type="entry name" value="DctM"/>
</dbReference>
<protein>
    <submittedName>
        <fullName evidence="4">TRAP transporter, 4TM/12TM fusion protein</fullName>
    </submittedName>
</protein>
<name>A0A1G8MTP8_9BACI</name>
<dbReference type="NCBIfam" id="TIGR02123">
    <property type="entry name" value="TRAP_fused"/>
    <property type="match status" value="1"/>
</dbReference>
<feature type="transmembrane region" description="Helical" evidence="2">
    <location>
        <begin position="388"/>
        <end position="406"/>
    </location>
</feature>
<gene>
    <name evidence="4" type="ORF">SAMN04488123_10518</name>
</gene>
<feature type="transmembrane region" description="Helical" evidence="2">
    <location>
        <begin position="613"/>
        <end position="631"/>
    </location>
</feature>